<dbReference type="HOGENOM" id="CLU_004485_0_3_4"/>
<evidence type="ECO:0000313" key="13">
    <source>
        <dbReference type="EMBL" id="ADM89697.1"/>
    </source>
</evidence>
<dbReference type="Gene3D" id="3.30.930.10">
    <property type="entry name" value="Bira Bifunctional Protein, Domain 2"/>
    <property type="match status" value="1"/>
</dbReference>
<dbReference type="GO" id="GO:0006419">
    <property type="term" value="P:alanyl-tRNA aminoacylation"/>
    <property type="evidence" value="ECO:0007669"/>
    <property type="project" value="InterPro"/>
</dbReference>
<dbReference type="PANTHER" id="PTHR11777:SF9">
    <property type="entry name" value="ALANINE--TRNA LIGASE, CYTOPLASMIC"/>
    <property type="match status" value="1"/>
</dbReference>
<evidence type="ECO:0000256" key="9">
    <source>
        <dbReference type="ARBA" id="ARBA00022917"/>
    </source>
</evidence>
<dbReference type="SUPFAM" id="SSF55681">
    <property type="entry name" value="Class II aaRS and biotin synthetases"/>
    <property type="match status" value="1"/>
</dbReference>
<sequence length="426" mass="51690">MKLKVVRNKFLNFYKKKKHIIMPHINLKLNENKLMFVNSGMIQFKKFFLGRKSKYKRICNVQPCFRVSGKHNDFEKIGYTNIHHTLFEMLGNWSFRNYFKYDALFWTWELLINKFKINEKKIWITIHENDFETYNIWRKIGISNKRIIKKKNIKKKFFLNENFWEISNNNGPCGTCSEIFYDMGKKYKLKNQRYVEICNNVFLQYKKKLYNNKYILNKLKYNYIDVGIGLERLTSILQNVNSNYKIDLFKKIINKISDKIKIKNINSLKIISDHIRSACFLISEKIYPSNNKHGYILRKIIRRAIREGYKSNIKNPFFYKISSILIKEMEDFYPFLKKNKNNIKNVIKKEEEKFFNIYKIGIRILNNELKKCSKKLDGKFAFKLYDTYGFPIELLEDICLKNKILIKKKEFFYEMNKQKNNFLNRN</sequence>
<protein>
    <recommendedName>
        <fullName evidence="3">Alanine--tRNA ligase</fullName>
        <ecNumber evidence="2">6.1.1.7</ecNumber>
    </recommendedName>
    <alternativeName>
        <fullName evidence="11">Alanyl-tRNA synthetase</fullName>
    </alternativeName>
</protein>
<dbReference type="InterPro" id="IPR002318">
    <property type="entry name" value="Ala-tRNA-lgiase_IIc"/>
</dbReference>
<proteinExistence type="inferred from homology"/>
<evidence type="ECO:0000256" key="7">
    <source>
        <dbReference type="ARBA" id="ARBA00022840"/>
    </source>
</evidence>
<accession>E0TIS0</accession>
<keyword evidence="5" id="KW-0436">Ligase</keyword>
<dbReference type="InterPro" id="IPR018164">
    <property type="entry name" value="Ala-tRNA-synth_IIc_N"/>
</dbReference>
<dbReference type="PROSITE" id="PS50860">
    <property type="entry name" value="AA_TRNA_LIGASE_II_ALA"/>
    <property type="match status" value="1"/>
</dbReference>
<organism evidence="13 14">
    <name type="scientific">Zinderia insecticola (strain CARI)</name>
    <dbReference type="NCBI Taxonomy" id="871271"/>
    <lineage>
        <taxon>Bacteria</taxon>
        <taxon>Pseudomonadati</taxon>
        <taxon>Pseudomonadota</taxon>
        <taxon>Betaproteobacteria</taxon>
        <taxon>Burkholderiales</taxon>
        <taxon>Oxalobacteraceae</taxon>
        <taxon>Candidatus Zinderia</taxon>
    </lineage>
</organism>
<dbReference type="SUPFAM" id="SSF101353">
    <property type="entry name" value="Putative anticodon-binding domain of alanyl-tRNA synthetase (AlaRS)"/>
    <property type="match status" value="1"/>
</dbReference>
<dbReference type="STRING" id="871271.ZICARI_076"/>
<feature type="domain" description="Alanyl-transfer RNA synthetases family profile" evidence="12">
    <location>
        <begin position="1"/>
        <end position="426"/>
    </location>
</feature>
<evidence type="ECO:0000259" key="12">
    <source>
        <dbReference type="PROSITE" id="PS50860"/>
    </source>
</evidence>
<dbReference type="GO" id="GO:0000049">
    <property type="term" value="F:tRNA binding"/>
    <property type="evidence" value="ECO:0007669"/>
    <property type="project" value="UniProtKB-KW"/>
</dbReference>
<evidence type="ECO:0000256" key="8">
    <source>
        <dbReference type="ARBA" id="ARBA00022884"/>
    </source>
</evidence>
<dbReference type="GO" id="GO:0004813">
    <property type="term" value="F:alanine-tRNA ligase activity"/>
    <property type="evidence" value="ECO:0007669"/>
    <property type="project" value="UniProtKB-EC"/>
</dbReference>
<dbReference type="CDD" id="cd00673">
    <property type="entry name" value="AlaRS_core"/>
    <property type="match status" value="1"/>
</dbReference>
<evidence type="ECO:0000313" key="14">
    <source>
        <dbReference type="Proteomes" id="UP000001303"/>
    </source>
</evidence>
<dbReference type="EC" id="6.1.1.7" evidence="2"/>
<evidence type="ECO:0000256" key="11">
    <source>
        <dbReference type="ARBA" id="ARBA00032577"/>
    </source>
</evidence>
<dbReference type="GO" id="GO:0005829">
    <property type="term" value="C:cytosol"/>
    <property type="evidence" value="ECO:0007669"/>
    <property type="project" value="TreeGrafter"/>
</dbReference>
<keyword evidence="7" id="KW-0067">ATP-binding</keyword>
<evidence type="ECO:0000256" key="10">
    <source>
        <dbReference type="ARBA" id="ARBA00023146"/>
    </source>
</evidence>
<reference evidence="13 14" key="1">
    <citation type="journal article" date="2010" name="Genome Biol. Evol.">
        <title>Functional convergence in reduced genomes of bacterial symbionts spanning 200 My of evolution.</title>
        <authorList>
            <person name="McCutcheon J.P."/>
            <person name="Moran N.A."/>
        </authorList>
    </citation>
    <scope>NUCLEOTIDE SEQUENCE [LARGE SCALE GENOMIC DNA]</scope>
    <source>
        <strain evidence="13 14">CARI</strain>
    </source>
</reference>
<keyword evidence="14" id="KW-1185">Reference proteome</keyword>
<name>E0TIS0_ZINIC</name>
<keyword evidence="9" id="KW-0648">Protein biosynthesis</keyword>
<dbReference type="GO" id="GO:0002161">
    <property type="term" value="F:aminoacyl-tRNA deacylase activity"/>
    <property type="evidence" value="ECO:0007669"/>
    <property type="project" value="TreeGrafter"/>
</dbReference>
<dbReference type="InterPro" id="IPR018162">
    <property type="entry name" value="Ala-tRNA-ligase_IIc_anticod-bd"/>
</dbReference>
<dbReference type="GO" id="GO:0005524">
    <property type="term" value="F:ATP binding"/>
    <property type="evidence" value="ECO:0007669"/>
    <property type="project" value="UniProtKB-KW"/>
</dbReference>
<keyword evidence="6" id="KW-0547">Nucleotide-binding</keyword>
<reference key="2">
    <citation type="submission" date="2010-08" db="EMBL/GenBank/DDBJ databases">
        <title>Functional convergence in reduced genomes of bacterial symbionts spanning 200 million years of evolution.</title>
        <authorList>
            <person name="McCutcheon J.P."/>
            <person name="Moran N.A."/>
        </authorList>
    </citation>
    <scope>NUCLEOTIDE SEQUENCE</scope>
    <source>
        <strain>CARI</strain>
    </source>
</reference>
<evidence type="ECO:0000256" key="5">
    <source>
        <dbReference type="ARBA" id="ARBA00022598"/>
    </source>
</evidence>
<dbReference type="InterPro" id="IPR018165">
    <property type="entry name" value="Ala-tRNA-synth_IIc_core"/>
</dbReference>
<evidence type="ECO:0000256" key="4">
    <source>
        <dbReference type="ARBA" id="ARBA00022555"/>
    </source>
</evidence>
<keyword evidence="10 13" id="KW-0030">Aminoacyl-tRNA synthetase</keyword>
<dbReference type="InterPro" id="IPR050058">
    <property type="entry name" value="Ala-tRNA_ligase"/>
</dbReference>
<dbReference type="PRINTS" id="PR00980">
    <property type="entry name" value="TRNASYNTHALA"/>
</dbReference>
<evidence type="ECO:0000256" key="1">
    <source>
        <dbReference type="ARBA" id="ARBA00008226"/>
    </source>
</evidence>
<dbReference type="KEGG" id="zin:ZICARI_076"/>
<comment type="similarity">
    <text evidence="1">Belongs to the class-II aminoacyl-tRNA synthetase family.</text>
</comment>
<evidence type="ECO:0000256" key="2">
    <source>
        <dbReference type="ARBA" id="ARBA00013168"/>
    </source>
</evidence>
<gene>
    <name evidence="13" type="primary">alaS</name>
    <name evidence="13" type="ordered locus">ZICARI_076</name>
</gene>
<dbReference type="Pfam" id="PF01411">
    <property type="entry name" value="tRNA-synt_2c"/>
    <property type="match status" value="1"/>
</dbReference>
<evidence type="ECO:0000256" key="6">
    <source>
        <dbReference type="ARBA" id="ARBA00022741"/>
    </source>
</evidence>
<dbReference type="Proteomes" id="UP000001303">
    <property type="component" value="Chromosome"/>
</dbReference>
<dbReference type="EMBL" id="CP002161">
    <property type="protein sequence ID" value="ADM89697.1"/>
    <property type="molecule type" value="Genomic_DNA"/>
</dbReference>
<evidence type="ECO:0000256" key="3">
    <source>
        <dbReference type="ARBA" id="ARBA00017959"/>
    </source>
</evidence>
<dbReference type="AlphaFoldDB" id="E0TIS0"/>
<dbReference type="InterPro" id="IPR045864">
    <property type="entry name" value="aa-tRNA-synth_II/BPL/LPL"/>
</dbReference>
<keyword evidence="4" id="KW-0820">tRNA-binding</keyword>
<dbReference type="PANTHER" id="PTHR11777">
    <property type="entry name" value="ALANYL-TRNA SYNTHETASE"/>
    <property type="match status" value="1"/>
</dbReference>
<keyword evidence="8" id="KW-0694">RNA-binding</keyword>